<dbReference type="Gene3D" id="2.60.120.10">
    <property type="entry name" value="Jelly Rolls"/>
    <property type="match status" value="2"/>
</dbReference>
<evidence type="ECO:0000313" key="4">
    <source>
        <dbReference type="EMBL" id="KMZ59832.1"/>
    </source>
</evidence>
<feature type="domain" description="Cupin type-1" evidence="3">
    <location>
        <begin position="286"/>
        <end position="435"/>
    </location>
</feature>
<feature type="domain" description="Cupin type-1" evidence="3">
    <location>
        <begin position="63"/>
        <end position="217"/>
    </location>
</feature>
<dbReference type="InterPro" id="IPR011051">
    <property type="entry name" value="RmlC_Cupin_sf"/>
</dbReference>
<gene>
    <name evidence="4" type="ORF">ZOSMA_64G00480</name>
</gene>
<dbReference type="EMBL" id="LFYR01001714">
    <property type="protein sequence ID" value="KMZ59832.1"/>
    <property type="molecule type" value="Genomic_DNA"/>
</dbReference>
<feature type="chain" id="PRO_5005527062" evidence="2">
    <location>
        <begin position="26"/>
        <end position="462"/>
    </location>
</feature>
<feature type="compositionally biased region" description="Basic and acidic residues" evidence="1">
    <location>
        <begin position="31"/>
        <end position="44"/>
    </location>
</feature>
<comment type="caution">
    <text evidence="4">The sequence shown here is derived from an EMBL/GenBank/DDBJ whole genome shotgun (WGS) entry which is preliminary data.</text>
</comment>
<dbReference type="CDD" id="cd02245">
    <property type="entry name" value="cupin_7S_vicilin-like_C"/>
    <property type="match status" value="1"/>
</dbReference>
<organism evidence="4 5">
    <name type="scientific">Zostera marina</name>
    <name type="common">Eelgrass</name>
    <dbReference type="NCBI Taxonomy" id="29655"/>
    <lineage>
        <taxon>Eukaryota</taxon>
        <taxon>Viridiplantae</taxon>
        <taxon>Streptophyta</taxon>
        <taxon>Embryophyta</taxon>
        <taxon>Tracheophyta</taxon>
        <taxon>Spermatophyta</taxon>
        <taxon>Magnoliopsida</taxon>
        <taxon>Liliopsida</taxon>
        <taxon>Zosteraceae</taxon>
        <taxon>Zostera</taxon>
    </lineage>
</organism>
<dbReference type="Proteomes" id="UP000036987">
    <property type="component" value="Unassembled WGS sequence"/>
</dbReference>
<feature type="region of interest" description="Disordered" evidence="1">
    <location>
        <begin position="31"/>
        <end position="53"/>
    </location>
</feature>
<evidence type="ECO:0000259" key="3">
    <source>
        <dbReference type="SMART" id="SM00835"/>
    </source>
</evidence>
<dbReference type="PANTHER" id="PTHR31189:SF2">
    <property type="entry name" value="RMLC-LIKE CUPINS SUPERFAMILY PROTEIN"/>
    <property type="match status" value="1"/>
</dbReference>
<dbReference type="InterPro" id="IPR050253">
    <property type="entry name" value="Seed_Storage-Functional"/>
</dbReference>
<accession>A0A0K9NUU8</accession>
<dbReference type="OMA" id="PSACSLY"/>
<name>A0A0K9NUU8_ZOSMR</name>
<dbReference type="AlphaFoldDB" id="A0A0K9NUU8"/>
<feature type="signal peptide" evidence="2">
    <location>
        <begin position="1"/>
        <end position="25"/>
    </location>
</feature>
<dbReference type="CDD" id="cd02244">
    <property type="entry name" value="cupin_7S_vicilin-like_N"/>
    <property type="match status" value="1"/>
</dbReference>
<dbReference type="SMART" id="SM00835">
    <property type="entry name" value="Cupin_1"/>
    <property type="match status" value="2"/>
</dbReference>
<dbReference type="InterPro" id="IPR014710">
    <property type="entry name" value="RmlC-like_jellyroll"/>
</dbReference>
<reference evidence="5" key="1">
    <citation type="journal article" date="2016" name="Nature">
        <title>The genome of the seagrass Zostera marina reveals angiosperm adaptation to the sea.</title>
        <authorList>
            <person name="Olsen J.L."/>
            <person name="Rouze P."/>
            <person name="Verhelst B."/>
            <person name="Lin Y.-C."/>
            <person name="Bayer T."/>
            <person name="Collen J."/>
            <person name="Dattolo E."/>
            <person name="De Paoli E."/>
            <person name="Dittami S."/>
            <person name="Maumus F."/>
            <person name="Michel G."/>
            <person name="Kersting A."/>
            <person name="Lauritano C."/>
            <person name="Lohaus R."/>
            <person name="Toepel M."/>
            <person name="Tonon T."/>
            <person name="Vanneste K."/>
            <person name="Amirebrahimi M."/>
            <person name="Brakel J."/>
            <person name="Bostroem C."/>
            <person name="Chovatia M."/>
            <person name="Grimwood J."/>
            <person name="Jenkins J.W."/>
            <person name="Jueterbock A."/>
            <person name="Mraz A."/>
            <person name="Stam W.T."/>
            <person name="Tice H."/>
            <person name="Bornberg-Bauer E."/>
            <person name="Green P.J."/>
            <person name="Pearson G.A."/>
            <person name="Procaccini G."/>
            <person name="Duarte C.M."/>
            <person name="Schmutz J."/>
            <person name="Reusch T.B.H."/>
            <person name="Van de Peer Y."/>
        </authorList>
    </citation>
    <scope>NUCLEOTIDE SEQUENCE [LARGE SCALE GENOMIC DNA]</scope>
    <source>
        <strain evidence="5">cv. Finnish</strain>
    </source>
</reference>
<dbReference type="Pfam" id="PF00190">
    <property type="entry name" value="Cupin_1"/>
    <property type="match status" value="2"/>
</dbReference>
<evidence type="ECO:0000313" key="5">
    <source>
        <dbReference type="Proteomes" id="UP000036987"/>
    </source>
</evidence>
<dbReference type="PANTHER" id="PTHR31189">
    <property type="entry name" value="OS03G0336100 PROTEIN-RELATED"/>
    <property type="match status" value="1"/>
</dbReference>
<protein>
    <submittedName>
        <fullName evidence="4">Vicilin</fullName>
    </submittedName>
</protein>
<evidence type="ECO:0000256" key="2">
    <source>
        <dbReference type="SAM" id="SignalP"/>
    </source>
</evidence>
<dbReference type="SUPFAM" id="SSF51182">
    <property type="entry name" value="RmlC-like cupins"/>
    <property type="match status" value="1"/>
</dbReference>
<dbReference type="OrthoDB" id="2019862at2759"/>
<evidence type="ECO:0000256" key="1">
    <source>
        <dbReference type="SAM" id="MobiDB-lite"/>
    </source>
</evidence>
<keyword evidence="2" id="KW-0732">Signal</keyword>
<dbReference type="InterPro" id="IPR006045">
    <property type="entry name" value="Cupin_1"/>
</dbReference>
<proteinExistence type="predicted"/>
<keyword evidence="5" id="KW-1185">Reference proteome</keyword>
<sequence>MGTHSAVVALLLIPLLTSWVLFTAAERPKRGGEEWRHKERREERYEEEEKEEEKYDSHRSRGVFLLEDESVIAKTDAGTVKVVEGDNYEHTRHMHVGFINMKPNTLFLPQYMNAHLILFVKSGGVKVGFIFNDEYVEKNLTVGDIYRIEAGSTFFMANTDMDRELRIICSFDPAESFGSVPIQSFFIGGGSYPKSILRGFDKKTLSTTLNVTVGELASITESQRDGPIIYMPMGKEGSNPEKLNEGLKNVWTWRKILNTLLDGKEVEIVGENFLRSSTENKAPDAYNIYDSRPDFNNDYGSTFTVDGNHYKPLDTSGIGIYHVNLTAGSMLAPHLNPMATEYGIVLAGSGTLQVVFPNGSSAMNVEVNEGDTFYIPRYFPFCQIASKTKPMEFFGFTTSAHRNNPQFLVGAESILNSMMGPELAVAFSTDQEKLKLLFSSQSESIILPSQERTKEQDEPEEI</sequence>